<dbReference type="InterPro" id="IPR014808">
    <property type="entry name" value="DNA_replication_fac_Dna2_N"/>
</dbReference>
<dbReference type="GO" id="GO:0005524">
    <property type="term" value="F:ATP binding"/>
    <property type="evidence" value="ECO:0007669"/>
    <property type="project" value="UniProtKB-KW"/>
</dbReference>
<keyword evidence="16" id="KW-0411">Iron-sulfur</keyword>
<evidence type="ECO:0000256" key="12">
    <source>
        <dbReference type="ARBA" id="ARBA00022801"/>
    </source>
</evidence>
<dbReference type="GO" id="GO:0005634">
    <property type="term" value="C:nucleus"/>
    <property type="evidence" value="ECO:0007669"/>
    <property type="project" value="UniProtKB-SubCell"/>
</dbReference>
<evidence type="ECO:0000259" key="24">
    <source>
        <dbReference type="Pfam" id="PF13086"/>
    </source>
</evidence>
<evidence type="ECO:0000256" key="7">
    <source>
        <dbReference type="ARBA" id="ARBA00022705"/>
    </source>
</evidence>
<feature type="compositionally biased region" description="Polar residues" evidence="22">
    <location>
        <begin position="23"/>
        <end position="36"/>
    </location>
</feature>
<evidence type="ECO:0000259" key="23">
    <source>
        <dbReference type="Pfam" id="PF08696"/>
    </source>
</evidence>
<dbReference type="GeneID" id="28725773"/>
<sequence>MTRNDNKRTSSISVSPQKARYKSLSTVKNESGVHSSKPTTKKKKRKFGYKFAPINKLHVSVDPLQQKCGRLQTESIEPTLKNISTPGMSNSTKVAEFSFRSEDGKIGTKCLPTPQNNLHIVEGDRTRSYNDGPSEEVIWMFSPVKHGTHRHPKVQLGSLASTSPVPVSGSSSDLEENVVMRNESSTPITSNKFKSILTFPHISSNAVENTGIRKQNSARQGARSSTPAPSEIRKSMRDIDDIINDIVGDFGPTQIEIPSSPAKIERQVPATVQSSLFPEQLSPHQSPLSSGLSRASEQAISVDNKDGDDGDDSLIDILSQKYSKPRSCQVSGLPKGTPRKVDKDLSTNQNNNSSFDKVQEENTDPYHCTLSEIYDDDSLICDLEENKHLQYPTAVNPQASDNTDTNTANILRNDLIKDINSLSSTKLPEWIKLAKCGYKRDGFTRLVIISVKEFKIIKGPKQKILTCVDENGFQSTVLVRLPWVDLSFHVGDVIHIIEGKNVGNKRLLSNDIDPSTGLINDNLLILNPDLLVSATMIGNSIDCIRRSVLNFQLQEPAEPSVHMLIGSLVHELLQELLKIKTQNQEVNDKVIESTLDGIIEYHMLSILMCNETKETIKDTIFKFHVGNLKQFICEYVKDSNRNCQVNVVGFSETERLSISNVIDIEENIWSPMFGIKGFIDATVEAHIGHNKKLIAPLEIKTGKSKAIAHEAQGSIYTLLLTDRYDLQVEFHLMYYSRTNDLIKHPRSLHSLKHLLILRNQLAQRLKHNLNVINDKTSDIDVELPPILQSSVCDKCNIKDKCMVLNKLLENGNKNDSGLIQGEYEHLTDHLTSNIKEYSAFFKKYNRLLHLEESSINSASKELYLMTGEERERTNGRCLHGLIISAVNLTGGLYHYKFTRSHNGAGFPSIANGQVSCNDIVYISDEVGHFSLSHGTVKEITDNYILVACRRRFDMDNIHESFGINEKKIIRSVLTYDDSVSNHEKSMRKDITYRIDLNEYHFGLALARFNLLNLFMPEVNPGEEYVDEKGNAVFLKRWQGGNTKTRKLLVEGISPRFSKQPLISYKLPENQFNPDQVRAIDKVMRCKDYALVVGMPGTGKTTVIAQIIKILASNGKTVLLTSYTHSAVDNIIQKLLSCEFGILRLGQKPKIHPAVRHLAKDFSNITTNKDLRRSINTPMVVATTCLGINDPILSLRDRDFDYVILDEASQVSLPIALGPIRFADKSILVGDHHQLPPLVKNDIAKAQGLQETLFEFLCDLHPTSVVELTFQYRMNSDIMALSNELIYNGKLKCANSTVAGRKLPLSLHDSVTTSWVREVLDPFRSVVMVDYDNIPSIKEIAERDNIRNPGEVTLVSELVNGLIASNFPPSDIGIMALYRSQLRLLRNELSHHSPKLEILTADQFQGRDKHCIIISLVRTNLKVNGRTLLSELRRVNVAMSRAKSKLILVCSKRTLDTIHEIRGFIALLQANGWVYSLPPPHS</sequence>
<evidence type="ECO:0000256" key="4">
    <source>
        <dbReference type="ARBA" id="ARBA00012551"/>
    </source>
</evidence>
<feature type="compositionally biased region" description="Polar residues" evidence="22">
    <location>
        <begin position="320"/>
        <end position="330"/>
    </location>
</feature>
<evidence type="ECO:0000256" key="3">
    <source>
        <dbReference type="ARBA" id="ARBA00007913"/>
    </source>
</evidence>
<keyword evidence="12" id="KW-0378">Hydrolase</keyword>
<evidence type="ECO:0000256" key="13">
    <source>
        <dbReference type="ARBA" id="ARBA00022806"/>
    </source>
</evidence>
<dbReference type="Pfam" id="PF13086">
    <property type="entry name" value="AAA_11"/>
    <property type="match status" value="2"/>
</dbReference>
<feature type="region of interest" description="Disordered" evidence="22">
    <location>
        <begin position="207"/>
        <end position="234"/>
    </location>
</feature>
<keyword evidence="20" id="KW-0511">Multifunctional enzyme</keyword>
<dbReference type="Pfam" id="PF08696">
    <property type="entry name" value="Dna2"/>
    <property type="match status" value="1"/>
</dbReference>
<dbReference type="PANTHER" id="PTHR43788">
    <property type="entry name" value="DNA2/NAM7 HELICASE FAMILY MEMBER"/>
    <property type="match status" value="1"/>
</dbReference>
<dbReference type="GO" id="GO:0046872">
    <property type="term" value="F:metal ion binding"/>
    <property type="evidence" value="ECO:0007669"/>
    <property type="project" value="UniProtKB-KW"/>
</dbReference>
<keyword evidence="27" id="KW-1185">Reference proteome</keyword>
<dbReference type="GO" id="GO:0000014">
    <property type="term" value="F:single-stranded DNA endodeoxyribonuclease activity"/>
    <property type="evidence" value="ECO:0007669"/>
    <property type="project" value="UniProtKB-ARBA"/>
</dbReference>
<keyword evidence="18" id="KW-0234">DNA repair</keyword>
<dbReference type="InterPro" id="IPR041677">
    <property type="entry name" value="DNA2/NAM7_AAA_11"/>
</dbReference>
<evidence type="ECO:0000256" key="2">
    <source>
        <dbReference type="ARBA" id="ARBA00004123"/>
    </source>
</evidence>
<dbReference type="EMBL" id="CP014247">
    <property type="protein sequence ID" value="AMD22421.1"/>
    <property type="molecule type" value="Genomic_DNA"/>
</dbReference>
<comment type="catalytic activity">
    <reaction evidence="21">
        <text>ATP + H2O = ADP + phosphate + H(+)</text>
        <dbReference type="Rhea" id="RHEA:13065"/>
        <dbReference type="ChEBI" id="CHEBI:15377"/>
        <dbReference type="ChEBI" id="CHEBI:15378"/>
        <dbReference type="ChEBI" id="CHEBI:30616"/>
        <dbReference type="ChEBI" id="CHEBI:43474"/>
        <dbReference type="ChEBI" id="CHEBI:456216"/>
        <dbReference type="EC" id="3.6.4.12"/>
    </reaction>
</comment>
<name>A0A0X8HVD6_9SACH</name>
<evidence type="ECO:0000313" key="26">
    <source>
        <dbReference type="EMBL" id="AMD22421.1"/>
    </source>
</evidence>
<gene>
    <name evidence="26" type="ORF">AW171_hschr74458</name>
</gene>
<dbReference type="InterPro" id="IPR047187">
    <property type="entry name" value="SF1_C_Upf1"/>
</dbReference>
<feature type="compositionally biased region" description="Polar residues" evidence="22">
    <location>
        <begin position="207"/>
        <end position="228"/>
    </location>
</feature>
<dbReference type="InterPro" id="IPR027417">
    <property type="entry name" value="P-loop_NTPase"/>
</dbReference>
<dbReference type="InterPro" id="IPR011604">
    <property type="entry name" value="PDDEXK-like_dom_sf"/>
</dbReference>
<dbReference type="GO" id="GO:0006302">
    <property type="term" value="P:double-strand break repair"/>
    <property type="evidence" value="ECO:0007669"/>
    <property type="project" value="UniProtKB-ARBA"/>
</dbReference>
<keyword evidence="10" id="KW-0547">Nucleotide-binding</keyword>
<evidence type="ECO:0000256" key="9">
    <source>
        <dbReference type="ARBA" id="ARBA00022723"/>
    </source>
</evidence>
<evidence type="ECO:0000256" key="15">
    <source>
        <dbReference type="ARBA" id="ARBA00023004"/>
    </source>
</evidence>
<keyword evidence="9" id="KW-0479">Metal-binding</keyword>
<dbReference type="Proteomes" id="UP000243052">
    <property type="component" value="Chromosome vii"/>
</dbReference>
<dbReference type="RefSeq" id="XP_017989417.1">
    <property type="nucleotide sequence ID" value="XM_018133928.1"/>
</dbReference>
<keyword evidence="11" id="KW-0227">DNA damage</keyword>
<feature type="region of interest" description="Disordered" evidence="22">
    <location>
        <begin position="1"/>
        <end position="44"/>
    </location>
</feature>
<dbReference type="GO" id="GO:0043139">
    <property type="term" value="F:5'-3' DNA helicase activity"/>
    <property type="evidence" value="ECO:0007669"/>
    <property type="project" value="TreeGrafter"/>
</dbReference>
<feature type="domain" description="DNA2/NAM7 helicase helicase" evidence="24">
    <location>
        <begin position="1070"/>
        <end position="1158"/>
    </location>
</feature>
<keyword evidence="19" id="KW-0539">Nucleus</keyword>
<dbReference type="Gene3D" id="3.90.320.10">
    <property type="match status" value="1"/>
</dbReference>
<dbReference type="GO" id="GO:0006273">
    <property type="term" value="P:lagging strand elongation"/>
    <property type="evidence" value="ECO:0007669"/>
    <property type="project" value="UniProtKB-ARBA"/>
</dbReference>
<evidence type="ECO:0000256" key="11">
    <source>
        <dbReference type="ARBA" id="ARBA00022763"/>
    </source>
</evidence>
<organism evidence="26 27">
    <name type="scientific">Eremothecium sinecaudum</name>
    <dbReference type="NCBI Taxonomy" id="45286"/>
    <lineage>
        <taxon>Eukaryota</taxon>
        <taxon>Fungi</taxon>
        <taxon>Dikarya</taxon>
        <taxon>Ascomycota</taxon>
        <taxon>Saccharomycotina</taxon>
        <taxon>Saccharomycetes</taxon>
        <taxon>Saccharomycetales</taxon>
        <taxon>Saccharomycetaceae</taxon>
        <taxon>Eremothecium</taxon>
    </lineage>
</organism>
<evidence type="ECO:0000256" key="14">
    <source>
        <dbReference type="ARBA" id="ARBA00022840"/>
    </source>
</evidence>
<dbReference type="InterPro" id="IPR050534">
    <property type="entry name" value="Coronavir_polyprotein_1ab"/>
</dbReference>
<dbReference type="GO" id="GO:0035861">
    <property type="term" value="C:site of double-strand break"/>
    <property type="evidence" value="ECO:0007669"/>
    <property type="project" value="UniProtKB-ARBA"/>
</dbReference>
<keyword evidence="13" id="KW-0347">Helicase</keyword>
<dbReference type="GO" id="GO:0003677">
    <property type="term" value="F:DNA binding"/>
    <property type="evidence" value="ECO:0007669"/>
    <property type="project" value="UniProtKB-KW"/>
</dbReference>
<keyword evidence="14" id="KW-0067">ATP-binding</keyword>
<dbReference type="InterPro" id="IPR041679">
    <property type="entry name" value="DNA2/NAM7-like_C"/>
</dbReference>
<dbReference type="InterPro" id="IPR026851">
    <property type="entry name" value="Dna2/JHS1_DEXXQ-box"/>
</dbReference>
<accession>A0A0X8HVD6</accession>
<evidence type="ECO:0000256" key="10">
    <source>
        <dbReference type="ARBA" id="ARBA00022741"/>
    </source>
</evidence>
<dbReference type="Gene3D" id="3.40.50.300">
    <property type="entry name" value="P-loop containing nucleotide triphosphate hydrolases"/>
    <property type="match status" value="2"/>
</dbReference>
<keyword evidence="6" id="KW-0004">4Fe-4S</keyword>
<proteinExistence type="inferred from homology"/>
<dbReference type="FunFam" id="3.40.50.300:FF:000721">
    <property type="entry name" value="DNA replication ATP-dependent helicase/nuclease DNA2"/>
    <property type="match status" value="1"/>
</dbReference>
<dbReference type="STRING" id="45286.A0A0X8HVD6"/>
<dbReference type="OrthoDB" id="6513042at2759"/>
<evidence type="ECO:0000256" key="20">
    <source>
        <dbReference type="ARBA" id="ARBA00023268"/>
    </source>
</evidence>
<evidence type="ECO:0000256" key="17">
    <source>
        <dbReference type="ARBA" id="ARBA00023125"/>
    </source>
</evidence>
<keyword evidence="15" id="KW-0408">Iron</keyword>
<protein>
    <recommendedName>
        <fullName evidence="5">DNA replication ATP-dependent helicase/nuclease DNA2</fullName>
        <ecNumber evidence="4">3.6.4.12</ecNumber>
    </recommendedName>
</protein>
<feature type="domain" description="DNA2/NAM7 helicase helicase" evidence="24">
    <location>
        <begin position="1170"/>
        <end position="1240"/>
    </location>
</feature>
<comment type="similarity">
    <text evidence="3">Belongs to the DNA2/NAM7 helicase family.</text>
</comment>
<evidence type="ECO:0000256" key="1">
    <source>
        <dbReference type="ARBA" id="ARBA00001966"/>
    </source>
</evidence>
<feature type="domain" description="DNA replication factor Dna2 N-terminal" evidence="23">
    <location>
        <begin position="469"/>
        <end position="685"/>
    </location>
</feature>
<dbReference type="Pfam" id="PF13087">
    <property type="entry name" value="AAA_12"/>
    <property type="match status" value="1"/>
</dbReference>
<reference evidence="26 27" key="1">
    <citation type="submission" date="2016-01" db="EMBL/GenBank/DDBJ databases">
        <title>Genome sequence of the yeast Holleya sinecauda.</title>
        <authorList>
            <person name="Dietrich F.S."/>
        </authorList>
    </citation>
    <scope>NUCLEOTIDE SEQUENCE [LARGE SCALE GENOMIC DNA]</scope>
    <source>
        <strain evidence="26 27">ATCC 58844</strain>
    </source>
</reference>
<keyword evidence="8" id="KW-0540">Nuclease</keyword>
<evidence type="ECO:0000256" key="22">
    <source>
        <dbReference type="SAM" id="MobiDB-lite"/>
    </source>
</evidence>
<evidence type="ECO:0000256" key="5">
    <source>
        <dbReference type="ARBA" id="ARBA00021516"/>
    </source>
</evidence>
<dbReference type="CDD" id="cd18808">
    <property type="entry name" value="SF1_C_Upf1"/>
    <property type="match status" value="1"/>
</dbReference>
<evidence type="ECO:0000256" key="19">
    <source>
        <dbReference type="ARBA" id="ARBA00023242"/>
    </source>
</evidence>
<feature type="compositionally biased region" description="Polar residues" evidence="22">
    <location>
        <begin position="270"/>
        <end position="301"/>
    </location>
</feature>
<evidence type="ECO:0000259" key="25">
    <source>
        <dbReference type="Pfam" id="PF13087"/>
    </source>
</evidence>
<keyword evidence="17" id="KW-0238">DNA-binding</keyword>
<evidence type="ECO:0000313" key="27">
    <source>
        <dbReference type="Proteomes" id="UP000243052"/>
    </source>
</evidence>
<comment type="subcellular location">
    <subcellularLocation>
        <location evidence="2">Nucleus</location>
    </subcellularLocation>
</comment>
<dbReference type="GO" id="GO:0017116">
    <property type="term" value="F:single-stranded DNA helicase activity"/>
    <property type="evidence" value="ECO:0007669"/>
    <property type="project" value="InterPro"/>
</dbReference>
<feature type="compositionally biased region" description="Polar residues" evidence="22">
    <location>
        <begin position="346"/>
        <end position="356"/>
    </location>
</feature>
<feature type="domain" description="DNA2/NAM7 helicase-like C-terminal" evidence="25">
    <location>
        <begin position="1248"/>
        <end position="1451"/>
    </location>
</feature>
<dbReference type="GO" id="GO:0016887">
    <property type="term" value="F:ATP hydrolysis activity"/>
    <property type="evidence" value="ECO:0007669"/>
    <property type="project" value="RHEA"/>
</dbReference>
<comment type="cofactor">
    <cofactor evidence="1">
        <name>[4Fe-4S] cluster</name>
        <dbReference type="ChEBI" id="CHEBI:49883"/>
    </cofactor>
</comment>
<evidence type="ECO:0000256" key="8">
    <source>
        <dbReference type="ARBA" id="ARBA00022722"/>
    </source>
</evidence>
<evidence type="ECO:0000256" key="18">
    <source>
        <dbReference type="ARBA" id="ARBA00023204"/>
    </source>
</evidence>
<keyword evidence="7" id="KW-0235">DNA replication</keyword>
<evidence type="ECO:0000256" key="16">
    <source>
        <dbReference type="ARBA" id="ARBA00023014"/>
    </source>
</evidence>
<evidence type="ECO:0000256" key="21">
    <source>
        <dbReference type="ARBA" id="ARBA00047995"/>
    </source>
</evidence>
<dbReference type="PANTHER" id="PTHR43788:SF8">
    <property type="entry name" value="DNA-BINDING PROTEIN SMUBP-2"/>
    <property type="match status" value="1"/>
</dbReference>
<dbReference type="SUPFAM" id="SSF52540">
    <property type="entry name" value="P-loop containing nucleoside triphosphate hydrolases"/>
    <property type="match status" value="1"/>
</dbReference>
<dbReference type="CDD" id="cd18041">
    <property type="entry name" value="DEXXQc_DNA2"/>
    <property type="match status" value="1"/>
</dbReference>
<dbReference type="EC" id="3.6.4.12" evidence="4"/>
<feature type="region of interest" description="Disordered" evidence="22">
    <location>
        <begin position="250"/>
        <end position="360"/>
    </location>
</feature>
<dbReference type="GO" id="GO:0051539">
    <property type="term" value="F:4 iron, 4 sulfur cluster binding"/>
    <property type="evidence" value="ECO:0007669"/>
    <property type="project" value="UniProtKB-KW"/>
</dbReference>
<evidence type="ECO:0000256" key="6">
    <source>
        <dbReference type="ARBA" id="ARBA00022485"/>
    </source>
</evidence>